<name>A0AA36IX98_9DINO</name>
<feature type="transmembrane region" description="Helical" evidence="2">
    <location>
        <begin position="661"/>
        <end position="680"/>
    </location>
</feature>
<feature type="transmembrane region" description="Helical" evidence="2">
    <location>
        <begin position="540"/>
        <end position="560"/>
    </location>
</feature>
<feature type="transmembrane region" description="Helical" evidence="2">
    <location>
        <begin position="432"/>
        <end position="453"/>
    </location>
</feature>
<protein>
    <submittedName>
        <fullName evidence="3">Uncharacterized protein</fullName>
    </submittedName>
</protein>
<feature type="compositionally biased region" description="Low complexity" evidence="1">
    <location>
        <begin position="14"/>
        <end position="33"/>
    </location>
</feature>
<accession>A0AA36IX98</accession>
<proteinExistence type="predicted"/>
<feature type="transmembrane region" description="Helical" evidence="2">
    <location>
        <begin position="378"/>
        <end position="400"/>
    </location>
</feature>
<feature type="transmembrane region" description="Helical" evidence="2">
    <location>
        <begin position="339"/>
        <end position="358"/>
    </location>
</feature>
<evidence type="ECO:0000256" key="1">
    <source>
        <dbReference type="SAM" id="MobiDB-lite"/>
    </source>
</evidence>
<feature type="compositionally biased region" description="Acidic residues" evidence="1">
    <location>
        <begin position="889"/>
        <end position="904"/>
    </location>
</feature>
<evidence type="ECO:0000313" key="3">
    <source>
        <dbReference type="EMBL" id="CAJ1394558.1"/>
    </source>
</evidence>
<feature type="transmembrane region" description="Helical" evidence="2">
    <location>
        <begin position="221"/>
        <end position="243"/>
    </location>
</feature>
<dbReference type="EMBL" id="CAUJNA010002890">
    <property type="protein sequence ID" value="CAJ1394558.1"/>
    <property type="molecule type" value="Genomic_DNA"/>
</dbReference>
<evidence type="ECO:0000256" key="2">
    <source>
        <dbReference type="SAM" id="Phobius"/>
    </source>
</evidence>
<organism evidence="3 4">
    <name type="scientific">Effrenium voratum</name>
    <dbReference type="NCBI Taxonomy" id="2562239"/>
    <lineage>
        <taxon>Eukaryota</taxon>
        <taxon>Sar</taxon>
        <taxon>Alveolata</taxon>
        <taxon>Dinophyceae</taxon>
        <taxon>Suessiales</taxon>
        <taxon>Symbiodiniaceae</taxon>
        <taxon>Effrenium</taxon>
    </lineage>
</organism>
<feature type="transmembrane region" description="Helical" evidence="2">
    <location>
        <begin position="580"/>
        <end position="604"/>
    </location>
</feature>
<comment type="caution">
    <text evidence="3">The sequence shown here is derived from an EMBL/GenBank/DDBJ whole genome shotgun (WGS) entry which is preliminary data.</text>
</comment>
<feature type="transmembrane region" description="Helical" evidence="2">
    <location>
        <begin position="193"/>
        <end position="215"/>
    </location>
</feature>
<feature type="region of interest" description="Disordered" evidence="1">
    <location>
        <begin position="1"/>
        <end position="38"/>
    </location>
</feature>
<feature type="region of interest" description="Disordered" evidence="1">
    <location>
        <begin position="85"/>
        <end position="104"/>
    </location>
</feature>
<dbReference type="AlphaFoldDB" id="A0AA36IX98"/>
<feature type="transmembrane region" description="Helical" evidence="2">
    <location>
        <begin position="250"/>
        <end position="268"/>
    </location>
</feature>
<keyword evidence="2" id="KW-0472">Membrane</keyword>
<gene>
    <name evidence="3" type="ORF">EVOR1521_LOCUS19185</name>
</gene>
<evidence type="ECO:0000313" key="4">
    <source>
        <dbReference type="Proteomes" id="UP001178507"/>
    </source>
</evidence>
<keyword evidence="2" id="KW-0812">Transmembrane</keyword>
<feature type="transmembrane region" description="Helical" evidence="2">
    <location>
        <begin position="701"/>
        <end position="719"/>
    </location>
</feature>
<feature type="transmembrane region" description="Helical" evidence="2">
    <location>
        <begin position="625"/>
        <end position="646"/>
    </location>
</feature>
<keyword evidence="4" id="KW-1185">Reference proteome</keyword>
<feature type="transmembrane region" description="Helical" evidence="2">
    <location>
        <begin position="288"/>
        <end position="313"/>
    </location>
</feature>
<feature type="region of interest" description="Disordered" evidence="1">
    <location>
        <begin position="889"/>
        <end position="910"/>
    </location>
</feature>
<sequence length="910" mass="100166">MSAARHAATVGALRSPGRSPANASAASRSGSERLTSVPRANTLETLTNVFAGYGADQVLGSWRQQVPMESEQRLAVLLKTERSGFDSGAREESDDSSSDSSDSLWNRGGLRYWAPGLYRWLAPRVGSRERFLIAFTFSVVEGTKERALDFAGHEINYLSIQVVASVISLLCALAISFFMEGQWGASRIFCFSALWRWSFVGFFFAAKSVMLTYAYQSGLHHMILMLVGFLYVIVAAVGSFFVFSRKYGKLEWLSLSMLILSAPAFYIMRERCDTNYCQFFDFTKDQLSLLGIICAFVGVAMAAVASILAERLFKNFSSGMVRRNEQDNFDHGKYYIHRVHLDFTNCVLLGVVWIWQYYCVQGSWNSKTDVMFGYWTRRHYILVAIYVLQAWWAGLVVMNFSTVTKSLLQTVVGVLSVCIVDPLAGMTYGHNFGIRAVPSLLIAVIIVICAVLFQTGRLNMKAIREASGVPAQEEVGGIQSVRRFFCRERTQTRTPEAAAQSGGLMKYCLPVLYIVSNALQTELQNTVSANRFFVPQSLQVGIPLCGMGLASALTLNIYGLKGLREALDPRTLNKFLLLGLMQSVVGALAGLAMGLGINSSLYVAMGKIYTPLSLVLGRLILHRRYLWIEWLSVVVLFVASITLAFLDSSIATHSAGRKSSAVAILSTAGSASMACIYSVIMEIALQNTTTPFLVNKIRLDFGAFLWGIAFLPVMGFLGVSGGRPDLAFWVYRPNNYWDCVDIGSCDDAGLFVATNATAAQANDCFCGKGVFLGWSSWVVYAALGAGVLYGWLTGKIIEHFSTVMRSVLDGFPIMLLQFCISPLASRIPLDDFEAKYPSPLPFINRDWAKDLMTIVNPISAITYIEAAAQVKKVAELCHPHEIHEDEALEVNGELDTDGETESSESSDAAC</sequence>
<reference evidence="3" key="1">
    <citation type="submission" date="2023-08" db="EMBL/GenBank/DDBJ databases">
        <authorList>
            <person name="Chen Y."/>
            <person name="Shah S."/>
            <person name="Dougan E. K."/>
            <person name="Thang M."/>
            <person name="Chan C."/>
        </authorList>
    </citation>
    <scope>NUCLEOTIDE SEQUENCE</scope>
</reference>
<feature type="transmembrane region" description="Helical" evidence="2">
    <location>
        <begin position="158"/>
        <end position="181"/>
    </location>
</feature>
<keyword evidence="2" id="KW-1133">Transmembrane helix</keyword>
<feature type="transmembrane region" description="Helical" evidence="2">
    <location>
        <begin position="777"/>
        <end position="797"/>
    </location>
</feature>
<dbReference type="Proteomes" id="UP001178507">
    <property type="component" value="Unassembled WGS sequence"/>
</dbReference>